<feature type="region of interest" description="Disordered" evidence="1">
    <location>
        <begin position="1334"/>
        <end position="1599"/>
    </location>
</feature>
<feature type="compositionally biased region" description="Basic and acidic residues" evidence="1">
    <location>
        <begin position="489"/>
        <end position="501"/>
    </location>
</feature>
<feature type="compositionally biased region" description="Low complexity" evidence="1">
    <location>
        <begin position="1579"/>
        <end position="1599"/>
    </location>
</feature>
<feature type="region of interest" description="Disordered" evidence="1">
    <location>
        <begin position="1275"/>
        <end position="1321"/>
    </location>
</feature>
<feature type="compositionally biased region" description="Acidic residues" evidence="1">
    <location>
        <begin position="1489"/>
        <end position="1500"/>
    </location>
</feature>
<protein>
    <recommendedName>
        <fullName evidence="4">Nuclear pore complex protein NUP214</fullName>
    </recommendedName>
</protein>
<sequence length="1784" mass="188447">MGKAEIEEEVEGDRVETTDYYFERIGVPLCIKDDDAQYDLDNPPSQPLAISERRGLVFIAYSSGFFVGRTKDVISAAKDSNGKGSKVYIQDLSLVDVPVGDVRILSLSADDSILAVSVAADIHFFSVDSLLQKDATPSFTYSPDESGFVKDFRWTTKDKHSYLVLSNHGKLFHGIDNAPPKHVMDGVDAVEWSSKGSYIAVAQDNSLRILSSKFNEKRCIALSFDNWIGDSTENCVVKVDSIRWVRQNCILLGCFLLIDGMEENYLVQVIRSPDGKITDSQSNLVALSFSDLFPCSMDDLVPVGVGPHLLFSYIDQCKLAITANRKSIDEHVVLLNWSPSDDQSAVTVVDIDRETYLPRIGLQENGDDNTIMGLCTDTVSVEGSVKVGTGDDDMKELSPYCVLLCLTLEGKLVMYNVASVAGLPTTSDFDLVSSSDIEDAYAPSTGDDLSNQSSEEPEPQWKLNASIQNEKRSLTSENSVSLLPTEQRFPNEENSRKEIESFKTSVSGDINGKQAPYAEKSLQAADAQQSMVPRQFGTSFGKPLLSSGYDTNKFAESSSILPVSDKLQKEKSEQSSSLHFPSSFSSKSTAASFSFPGMQNAFVPSPENTPPQPWSSGKGVSAPGFLSGPFPSVKDTQHKQSEQTGSDYVNPPTTFKEKPVQVIESARASALGNITPPQGQNQDSDEGVEKIEPIPSIRASQLSLQVKSSFEKSSGHQQHKSPLNPGPLRLEHNMSKQPSNINEMAREMDALLESIEGPGGFKDACTFSLKSHIEGLEQGLESLAGKCQTGKSLIQEQEADIQHLLDKTIQVLAKKTYMEGMYKQTSDNQYWQLWNRRRLNPELEAKRQHITKLNKDLTHQLIELERYFNRLELDRYQEDGGLPFTRRGVPNRSTPSRRVQSLHSLHNTMSSQLAAAEQLSECLSKQMTFLKIESPVKKNVKQELFETIGIPYDASFSSPEAVKAKNTSSAKNLLLSSIPASINAQSRQRQSSATKSSDPETARRRRESLDRNWAAFEPPKTTVKRILLQEQQKTGMNQQTVSSERVRSTINTQDQSLLRLKDHGSPVVSSNKGRMESFRQDASEAQLNPFRSTPQSNIPFTISPITASKPSFNWSGHKSNSTASYAEEPAPLQSKDTKSVSQSGGSNLLLKRPVASTVFDQTEKNAGEVKVSEGKANVFLNTAAKSSQSFGVQTSSSILGDKITYPVATVSVSSSPLSRTSLDSSSKDSVPASTPISVAPAPQMFSVTSTSTVSATSFNVPFGKTLTSASLDLNQAATPTPSQSPGPTAGFSFKLPALSPSSPEIGSSSAGQSSLFPPSSEASQVSSTLVSATSSLPDSNRLFSSTSSSLPAPVTSTAPDVFQSPQVSIPSSTVSLTEPAVSEPKKPEAQNSTIPSTENTVDSVANATKSQTELLPVKNEISNPETTVTPVSSSGFLSGFSSGTQSSPVSTAPPSFSWPGSSQPQQQSSFPASLSTSASPFGEKKETVDSQEDEMDEEAPEASQTTQLSMGGFGGFGLGSTPNPSAPKANPFGGPFGNATTTTTSNPFNMTVPSGELFRPASFSFQNPQPSQPTGFGGFSTTPSQTPTQSGFGQASQVGGVGQQALGSVLGSFGQSRQIGAGLPGATFGSPSGFGGSSPGSGVPNAPASGGFAAAGSSATGGFAAMASAGRGFAGASSSPTGGFAALASGGGGFAGAGAAPGGFAGAAPGGGGFGGLGSGSGGFGGFAPPNSGGFAGAAGGGGFGGFGGQGQGQGQVGGGGFSAFGGNSGGAGKPSELFTQMRK</sequence>
<feature type="region of interest" description="Disordered" evidence="1">
    <location>
        <begin position="1745"/>
        <end position="1784"/>
    </location>
</feature>
<feature type="compositionally biased region" description="Low complexity" evidence="1">
    <location>
        <begin position="1299"/>
        <end position="1321"/>
    </location>
</feature>
<reference evidence="2" key="1">
    <citation type="submission" date="2020-01" db="EMBL/GenBank/DDBJ databases">
        <authorList>
            <person name="Mishra B."/>
        </authorList>
    </citation>
    <scope>NUCLEOTIDE SEQUENCE [LARGE SCALE GENOMIC DNA]</scope>
</reference>
<comment type="caution">
    <text evidence="2">The sequence shown here is derived from an EMBL/GenBank/DDBJ whole genome shotgun (WGS) entry which is preliminary data.</text>
</comment>
<gene>
    <name evidence="2" type="ORF">MERR_LOCUS2699</name>
</gene>
<feature type="region of interest" description="Disordered" evidence="1">
    <location>
        <begin position="1215"/>
        <end position="1237"/>
    </location>
</feature>
<keyword evidence="3" id="KW-1185">Reference proteome</keyword>
<feature type="compositionally biased region" description="Basic and acidic residues" evidence="1">
    <location>
        <begin position="997"/>
        <end position="1010"/>
    </location>
</feature>
<feature type="region of interest" description="Disordered" evidence="1">
    <location>
        <begin position="1031"/>
        <end position="1054"/>
    </location>
</feature>
<dbReference type="InterPro" id="IPR044694">
    <property type="entry name" value="NUP214"/>
</dbReference>
<feature type="compositionally biased region" description="Low complexity" evidence="1">
    <location>
        <begin position="1344"/>
        <end position="1359"/>
    </location>
</feature>
<feature type="region of interest" description="Disordered" evidence="1">
    <location>
        <begin position="1109"/>
        <end position="1147"/>
    </location>
</feature>
<accession>A0A6D2HLK1</accession>
<feature type="compositionally biased region" description="Polar residues" evidence="1">
    <location>
        <begin position="1563"/>
        <end position="1574"/>
    </location>
</feature>
<feature type="compositionally biased region" description="Low complexity" evidence="1">
    <location>
        <begin position="1430"/>
        <end position="1481"/>
    </location>
</feature>
<dbReference type="GO" id="GO:0006405">
    <property type="term" value="P:RNA export from nucleus"/>
    <property type="evidence" value="ECO:0007669"/>
    <property type="project" value="InterPro"/>
</dbReference>
<organism evidence="2 3">
    <name type="scientific">Microthlaspi erraticum</name>
    <dbReference type="NCBI Taxonomy" id="1685480"/>
    <lineage>
        <taxon>Eukaryota</taxon>
        <taxon>Viridiplantae</taxon>
        <taxon>Streptophyta</taxon>
        <taxon>Embryophyta</taxon>
        <taxon>Tracheophyta</taxon>
        <taxon>Spermatophyta</taxon>
        <taxon>Magnoliopsida</taxon>
        <taxon>eudicotyledons</taxon>
        <taxon>Gunneridae</taxon>
        <taxon>Pentapetalae</taxon>
        <taxon>rosids</taxon>
        <taxon>malvids</taxon>
        <taxon>Brassicales</taxon>
        <taxon>Brassicaceae</taxon>
        <taxon>Coluteocarpeae</taxon>
        <taxon>Microthlaspi</taxon>
    </lineage>
</organism>
<evidence type="ECO:0000256" key="1">
    <source>
        <dbReference type="SAM" id="MobiDB-lite"/>
    </source>
</evidence>
<proteinExistence type="predicted"/>
<feature type="region of interest" description="Disordered" evidence="1">
    <location>
        <begin position="438"/>
        <end position="513"/>
    </location>
</feature>
<dbReference type="OrthoDB" id="248320at2759"/>
<feature type="compositionally biased region" description="Low complexity" evidence="1">
    <location>
        <begin position="1215"/>
        <end position="1235"/>
    </location>
</feature>
<dbReference type="SUPFAM" id="SSF117289">
    <property type="entry name" value="Nucleoporin domain"/>
    <property type="match status" value="1"/>
</dbReference>
<feature type="compositionally biased region" description="Low complexity" evidence="1">
    <location>
        <begin position="1531"/>
        <end position="1551"/>
    </location>
</feature>
<feature type="region of interest" description="Disordered" evidence="1">
    <location>
        <begin position="601"/>
        <end position="654"/>
    </location>
</feature>
<feature type="compositionally biased region" description="Gly residues" evidence="1">
    <location>
        <begin position="1745"/>
        <end position="1773"/>
    </location>
</feature>
<name>A0A6D2HLK1_9BRAS</name>
<dbReference type="GO" id="GO:0017056">
    <property type="term" value="F:structural constituent of nuclear pore"/>
    <property type="evidence" value="ECO:0007669"/>
    <property type="project" value="InterPro"/>
</dbReference>
<feature type="compositionally biased region" description="Polar residues" evidence="1">
    <location>
        <begin position="642"/>
        <end position="653"/>
    </location>
</feature>
<evidence type="ECO:0000313" key="3">
    <source>
        <dbReference type="Proteomes" id="UP000467841"/>
    </source>
</evidence>
<evidence type="ECO:0008006" key="4">
    <source>
        <dbReference type="Google" id="ProtNLM"/>
    </source>
</evidence>
<feature type="compositionally biased region" description="Polar residues" evidence="1">
    <location>
        <begin position="1389"/>
        <end position="1413"/>
    </location>
</feature>
<feature type="compositionally biased region" description="Polar residues" evidence="1">
    <location>
        <begin position="981"/>
        <end position="996"/>
    </location>
</feature>
<feature type="compositionally biased region" description="Polar residues" evidence="1">
    <location>
        <begin position="1275"/>
        <end position="1286"/>
    </location>
</feature>
<feature type="compositionally biased region" description="Polar residues" evidence="1">
    <location>
        <begin position="1363"/>
        <end position="1376"/>
    </location>
</feature>
<dbReference type="EMBL" id="CACVBM020000177">
    <property type="protein sequence ID" value="CAA7015464.1"/>
    <property type="molecule type" value="Genomic_DNA"/>
</dbReference>
<evidence type="ECO:0000313" key="2">
    <source>
        <dbReference type="EMBL" id="CAA7015464.1"/>
    </source>
</evidence>
<dbReference type="PANTHER" id="PTHR34418">
    <property type="entry name" value="NUCLEAR PORE COMPLEX PROTEIN NUP214 ISOFORM X1"/>
    <property type="match status" value="1"/>
</dbReference>
<dbReference type="Proteomes" id="UP000467841">
    <property type="component" value="Unassembled WGS sequence"/>
</dbReference>
<dbReference type="PANTHER" id="PTHR34418:SF3">
    <property type="entry name" value="NUCLEAR PORE COMPLEX PROTEIN NUP214"/>
    <property type="match status" value="1"/>
</dbReference>
<feature type="region of interest" description="Disordered" evidence="1">
    <location>
        <begin position="704"/>
        <end position="734"/>
    </location>
</feature>
<feature type="compositionally biased region" description="Polar residues" evidence="1">
    <location>
        <begin position="1420"/>
        <end position="1429"/>
    </location>
</feature>
<feature type="compositionally biased region" description="Polar residues" evidence="1">
    <location>
        <begin position="475"/>
        <end position="484"/>
    </location>
</feature>
<feature type="region of interest" description="Disordered" evidence="1">
    <location>
        <begin position="565"/>
        <end position="585"/>
    </location>
</feature>
<feature type="compositionally biased region" description="Low complexity" evidence="1">
    <location>
        <begin position="574"/>
        <end position="585"/>
    </location>
</feature>
<feature type="compositionally biased region" description="Polar residues" evidence="1">
    <location>
        <begin position="1109"/>
        <end position="1124"/>
    </location>
</feature>
<feature type="region of interest" description="Disordered" evidence="1">
    <location>
        <begin position="981"/>
        <end position="1011"/>
    </location>
</feature>